<dbReference type="Gene3D" id="3.20.20.100">
    <property type="entry name" value="NADP-dependent oxidoreductase domain"/>
    <property type="match status" value="1"/>
</dbReference>
<comment type="similarity">
    <text evidence="1">Belongs to the aldo/keto reductase family.</text>
</comment>
<accession>A0A5N5CYD6</accession>
<dbReference type="PROSITE" id="PS00062">
    <property type="entry name" value="ALDOKETO_REDUCTASE_2"/>
    <property type="match status" value="1"/>
</dbReference>
<sequence>MPLPTHFTLNTGAKIPAVGFGTWQAAPHEVEKAVEIALREGYRHIDCAAIYRNETEVGAGIRQSGVPRDQIFITSKLWNTKHRPEDVEPALNKTLADLGTDYVDLYLMHWPCAFAPGDKWFPLDERGVFKLDDVDPADTYKAMEKLLQTGKVKAIGVSNFNIRRLEDLLSKTTVVPAVNQIEAHPYLAQHELTAFCKSKGILIEAYSPLGNNQTGEPRTVDDPKVHEIAKTLGVDPGVLLGSWGVQRGTVVLPKSVTPHRIASNLKVKELPEEAYQGLNALERHKRFNFPGLRWGYDIFEEVGDAQKVKQSAESFSEENKTKFTV</sequence>
<evidence type="ECO:0000313" key="8">
    <source>
        <dbReference type="Proteomes" id="UP000325902"/>
    </source>
</evidence>
<feature type="active site" description="Proton donor" evidence="3">
    <location>
        <position position="51"/>
    </location>
</feature>
<evidence type="ECO:0000313" key="7">
    <source>
        <dbReference type="EMBL" id="KAB2570378.1"/>
    </source>
</evidence>
<dbReference type="InterPro" id="IPR020471">
    <property type="entry name" value="AKR"/>
</dbReference>
<proteinExistence type="inferred from homology"/>
<dbReference type="PIRSF" id="PIRSF000097">
    <property type="entry name" value="AKR"/>
    <property type="match status" value="1"/>
</dbReference>
<evidence type="ECO:0000256" key="3">
    <source>
        <dbReference type="PIRSR" id="PIRSR000097-1"/>
    </source>
</evidence>
<dbReference type="InterPro" id="IPR018170">
    <property type="entry name" value="Aldo/ket_reductase_CS"/>
</dbReference>
<comment type="caution">
    <text evidence="7">The sequence shown here is derived from an EMBL/GenBank/DDBJ whole genome shotgun (WGS) entry which is preliminary data.</text>
</comment>
<reference evidence="7 8" key="1">
    <citation type="journal article" date="2019" name="Sci. Rep.">
        <title>A multi-omics analysis of the grapevine pathogen Lasiodiplodia theobromae reveals that temperature affects the expression of virulence- and pathogenicity-related genes.</title>
        <authorList>
            <person name="Felix C."/>
            <person name="Meneses R."/>
            <person name="Goncalves M.F.M."/>
            <person name="Tilleman L."/>
            <person name="Duarte A.S."/>
            <person name="Jorrin-Novo J.V."/>
            <person name="Van de Peer Y."/>
            <person name="Deforce D."/>
            <person name="Van Nieuwerburgh F."/>
            <person name="Esteves A.C."/>
            <person name="Alves A."/>
        </authorList>
    </citation>
    <scope>NUCLEOTIDE SEQUENCE [LARGE SCALE GENOMIC DNA]</scope>
    <source>
        <strain evidence="7 8">LA-SOL3</strain>
    </source>
</reference>
<dbReference type="InterPro" id="IPR036812">
    <property type="entry name" value="NAD(P)_OxRdtase_dom_sf"/>
</dbReference>
<dbReference type="EMBL" id="VCHE01000139">
    <property type="protein sequence ID" value="KAB2570378.1"/>
    <property type="molecule type" value="Genomic_DNA"/>
</dbReference>
<dbReference type="InterPro" id="IPR023210">
    <property type="entry name" value="NADP_OxRdtase_dom"/>
</dbReference>
<evidence type="ECO:0000259" key="6">
    <source>
        <dbReference type="Pfam" id="PF00248"/>
    </source>
</evidence>
<dbReference type="GO" id="GO:0016491">
    <property type="term" value="F:oxidoreductase activity"/>
    <property type="evidence" value="ECO:0007669"/>
    <property type="project" value="UniProtKB-KW"/>
</dbReference>
<dbReference type="PANTHER" id="PTHR11732">
    <property type="entry name" value="ALDO/KETO REDUCTASE"/>
    <property type="match status" value="1"/>
</dbReference>
<feature type="site" description="Lowers pKa of active site Tyr" evidence="5">
    <location>
        <position position="76"/>
    </location>
</feature>
<dbReference type="PRINTS" id="PR00069">
    <property type="entry name" value="ALDKETRDTASE"/>
</dbReference>
<evidence type="ECO:0000256" key="1">
    <source>
        <dbReference type="ARBA" id="ARBA00007905"/>
    </source>
</evidence>
<gene>
    <name evidence="7" type="primary">ARI_1</name>
    <name evidence="7" type="ORF">DBV05_g10964</name>
</gene>
<dbReference type="FunFam" id="3.20.20.100:FF:000007">
    <property type="entry name" value="NAD(P)H-dependent D-xylose reductase xyl1"/>
    <property type="match status" value="1"/>
</dbReference>
<organism evidence="7 8">
    <name type="scientific">Lasiodiplodia theobromae</name>
    <dbReference type="NCBI Taxonomy" id="45133"/>
    <lineage>
        <taxon>Eukaryota</taxon>
        <taxon>Fungi</taxon>
        <taxon>Dikarya</taxon>
        <taxon>Ascomycota</taxon>
        <taxon>Pezizomycotina</taxon>
        <taxon>Dothideomycetes</taxon>
        <taxon>Dothideomycetes incertae sedis</taxon>
        <taxon>Botryosphaeriales</taxon>
        <taxon>Botryosphaeriaceae</taxon>
        <taxon>Lasiodiplodia</taxon>
    </lineage>
</organism>
<keyword evidence="8" id="KW-1185">Reference proteome</keyword>
<dbReference type="Proteomes" id="UP000325902">
    <property type="component" value="Unassembled WGS sequence"/>
</dbReference>
<evidence type="ECO:0000256" key="4">
    <source>
        <dbReference type="PIRSR" id="PIRSR000097-2"/>
    </source>
</evidence>
<name>A0A5N5CYD6_9PEZI</name>
<dbReference type="SUPFAM" id="SSF51430">
    <property type="entry name" value="NAD(P)-linked oxidoreductase"/>
    <property type="match status" value="1"/>
</dbReference>
<evidence type="ECO:0000256" key="2">
    <source>
        <dbReference type="ARBA" id="ARBA00023002"/>
    </source>
</evidence>
<keyword evidence="2" id="KW-0560">Oxidoreductase</keyword>
<dbReference type="OrthoDB" id="416253at2759"/>
<evidence type="ECO:0000256" key="5">
    <source>
        <dbReference type="PIRSR" id="PIRSR000097-3"/>
    </source>
</evidence>
<dbReference type="PROSITE" id="PS00063">
    <property type="entry name" value="ALDOKETO_REDUCTASE_3"/>
    <property type="match status" value="1"/>
</dbReference>
<feature type="domain" description="NADP-dependent oxidoreductase" evidence="6">
    <location>
        <begin position="18"/>
        <end position="280"/>
    </location>
</feature>
<dbReference type="Pfam" id="PF00248">
    <property type="entry name" value="Aldo_ket_red"/>
    <property type="match status" value="1"/>
</dbReference>
<dbReference type="AlphaFoldDB" id="A0A5N5CYD6"/>
<protein>
    <submittedName>
        <fullName evidence="7">Aldehyde reductase 1</fullName>
    </submittedName>
</protein>
<feature type="binding site" evidence="4">
    <location>
        <position position="109"/>
    </location>
    <ligand>
        <name>substrate</name>
    </ligand>
</feature>
<dbReference type="PROSITE" id="PS00798">
    <property type="entry name" value="ALDOKETO_REDUCTASE_1"/>
    <property type="match status" value="1"/>
</dbReference>